<organism evidence="7">
    <name type="scientific">marine sediment metagenome</name>
    <dbReference type="NCBI Taxonomy" id="412755"/>
    <lineage>
        <taxon>unclassified sequences</taxon>
        <taxon>metagenomes</taxon>
        <taxon>ecological metagenomes</taxon>
    </lineage>
</organism>
<keyword evidence="4" id="KW-0805">Transcription regulation</keyword>
<dbReference type="EMBL" id="BARS01033975">
    <property type="protein sequence ID" value="GAG17034.1"/>
    <property type="molecule type" value="Genomic_DNA"/>
</dbReference>
<dbReference type="Gene3D" id="1.10.10.10">
    <property type="entry name" value="Winged helix-like DNA-binding domain superfamily/Winged helix DNA-binding domain"/>
    <property type="match status" value="1"/>
</dbReference>
<comment type="caution">
    <text evidence="7">The sequence shown here is derived from an EMBL/GenBank/DDBJ whole genome shotgun (WGS) entry which is preliminary data.</text>
</comment>
<dbReference type="InterPro" id="IPR002481">
    <property type="entry name" value="FUR"/>
</dbReference>
<evidence type="ECO:0000256" key="5">
    <source>
        <dbReference type="ARBA" id="ARBA00023125"/>
    </source>
</evidence>
<dbReference type="GO" id="GO:0045892">
    <property type="term" value="P:negative regulation of DNA-templated transcription"/>
    <property type="evidence" value="ECO:0007669"/>
    <property type="project" value="TreeGrafter"/>
</dbReference>
<dbReference type="SUPFAM" id="SSF46785">
    <property type="entry name" value="Winged helix' DNA-binding domain"/>
    <property type="match status" value="1"/>
</dbReference>
<dbReference type="CDD" id="cd07153">
    <property type="entry name" value="Fur_like"/>
    <property type="match status" value="1"/>
</dbReference>
<keyword evidence="2" id="KW-0678">Repressor</keyword>
<evidence type="ECO:0000313" key="7">
    <source>
        <dbReference type="EMBL" id="GAG17034.1"/>
    </source>
</evidence>
<sequence length="112" mass="12919">MKDSDRKILRQAGKRITPQRLLILEAMREAGGHLDADEIYRLARQKAARLSLSTVYRTINVLKEVGVIKELHLGEEHHHYELRGEKGHHHLICQGCGKVVEFECPFSQQLLR</sequence>
<dbReference type="GO" id="GO:0003700">
    <property type="term" value="F:DNA-binding transcription factor activity"/>
    <property type="evidence" value="ECO:0007669"/>
    <property type="project" value="InterPro"/>
</dbReference>
<evidence type="ECO:0000256" key="6">
    <source>
        <dbReference type="ARBA" id="ARBA00023163"/>
    </source>
</evidence>
<dbReference type="PANTHER" id="PTHR33202:SF7">
    <property type="entry name" value="FERRIC UPTAKE REGULATION PROTEIN"/>
    <property type="match status" value="1"/>
</dbReference>
<dbReference type="GO" id="GO:1900376">
    <property type="term" value="P:regulation of secondary metabolite biosynthetic process"/>
    <property type="evidence" value="ECO:0007669"/>
    <property type="project" value="TreeGrafter"/>
</dbReference>
<dbReference type="InterPro" id="IPR036388">
    <property type="entry name" value="WH-like_DNA-bd_sf"/>
</dbReference>
<dbReference type="Gene3D" id="3.30.1490.190">
    <property type="match status" value="1"/>
</dbReference>
<dbReference type="GO" id="GO:0008270">
    <property type="term" value="F:zinc ion binding"/>
    <property type="evidence" value="ECO:0007669"/>
    <property type="project" value="TreeGrafter"/>
</dbReference>
<evidence type="ECO:0000256" key="2">
    <source>
        <dbReference type="ARBA" id="ARBA00022491"/>
    </source>
</evidence>
<dbReference type="AlphaFoldDB" id="X0VFL1"/>
<feature type="non-terminal residue" evidence="7">
    <location>
        <position position="112"/>
    </location>
</feature>
<accession>X0VFL1</accession>
<dbReference type="PANTHER" id="PTHR33202">
    <property type="entry name" value="ZINC UPTAKE REGULATION PROTEIN"/>
    <property type="match status" value="1"/>
</dbReference>
<protein>
    <recommendedName>
        <fullName evidence="8">Ferric uptake regulation protein</fullName>
    </recommendedName>
</protein>
<gene>
    <name evidence="7" type="ORF">S01H1_52556</name>
</gene>
<proteinExistence type="inferred from homology"/>
<dbReference type="InterPro" id="IPR043135">
    <property type="entry name" value="Fur_C"/>
</dbReference>
<evidence type="ECO:0000256" key="3">
    <source>
        <dbReference type="ARBA" id="ARBA00022833"/>
    </source>
</evidence>
<evidence type="ECO:0000256" key="4">
    <source>
        <dbReference type="ARBA" id="ARBA00023015"/>
    </source>
</evidence>
<evidence type="ECO:0000256" key="1">
    <source>
        <dbReference type="ARBA" id="ARBA00007957"/>
    </source>
</evidence>
<dbReference type="GO" id="GO:0000976">
    <property type="term" value="F:transcription cis-regulatory region binding"/>
    <property type="evidence" value="ECO:0007669"/>
    <property type="project" value="TreeGrafter"/>
</dbReference>
<dbReference type="Pfam" id="PF01475">
    <property type="entry name" value="FUR"/>
    <property type="match status" value="1"/>
</dbReference>
<keyword evidence="6" id="KW-0804">Transcription</keyword>
<reference evidence="7" key="1">
    <citation type="journal article" date="2014" name="Front. Microbiol.">
        <title>High frequency of phylogenetically diverse reductive dehalogenase-homologous genes in deep subseafloor sedimentary metagenomes.</title>
        <authorList>
            <person name="Kawai M."/>
            <person name="Futagami T."/>
            <person name="Toyoda A."/>
            <person name="Takaki Y."/>
            <person name="Nishi S."/>
            <person name="Hori S."/>
            <person name="Arai W."/>
            <person name="Tsubouchi T."/>
            <person name="Morono Y."/>
            <person name="Uchiyama I."/>
            <person name="Ito T."/>
            <person name="Fujiyama A."/>
            <person name="Inagaki F."/>
            <person name="Takami H."/>
        </authorList>
    </citation>
    <scope>NUCLEOTIDE SEQUENCE</scope>
    <source>
        <strain evidence="7">Expedition CK06-06</strain>
    </source>
</reference>
<dbReference type="InterPro" id="IPR036390">
    <property type="entry name" value="WH_DNA-bd_sf"/>
</dbReference>
<evidence type="ECO:0008006" key="8">
    <source>
        <dbReference type="Google" id="ProtNLM"/>
    </source>
</evidence>
<keyword evidence="3" id="KW-0862">Zinc</keyword>
<comment type="similarity">
    <text evidence="1">Belongs to the Fur family.</text>
</comment>
<keyword evidence="5" id="KW-0238">DNA-binding</keyword>
<name>X0VFL1_9ZZZZ</name>